<dbReference type="InterPro" id="IPR000276">
    <property type="entry name" value="GPCR_Rhodpsn"/>
</dbReference>
<evidence type="ECO:0000256" key="3">
    <source>
        <dbReference type="ARBA" id="ARBA00022989"/>
    </source>
</evidence>
<dbReference type="GeneTree" id="ENSGT01130000278308"/>
<dbReference type="GO" id="GO:0007204">
    <property type="term" value="P:positive regulation of cytosolic calcium ion concentration"/>
    <property type="evidence" value="ECO:0007669"/>
    <property type="project" value="TreeGrafter"/>
</dbReference>
<proteinExistence type="predicted"/>
<evidence type="ECO:0000256" key="8">
    <source>
        <dbReference type="ARBA" id="ARBA00023180"/>
    </source>
</evidence>
<dbReference type="AlphaFoldDB" id="H3AU99"/>
<dbReference type="PROSITE" id="PS50262">
    <property type="entry name" value="G_PROTEIN_RECEP_F1_2"/>
    <property type="match status" value="1"/>
</dbReference>
<comment type="subcellular location">
    <subcellularLocation>
        <location evidence="1">Membrane</location>
        <topology evidence="1">Multi-pass membrane protein</topology>
    </subcellularLocation>
</comment>
<keyword evidence="4" id="KW-0297">G-protein coupled receptor</keyword>
<protein>
    <submittedName>
        <fullName evidence="12">Relaxin family peptide/INSL5 receptor 4</fullName>
    </submittedName>
</protein>
<keyword evidence="13" id="KW-1185">Reference proteome</keyword>
<dbReference type="InParanoid" id="H3AU99"/>
<dbReference type="eggNOG" id="KOG3656">
    <property type="taxonomic scope" value="Eukaryota"/>
</dbReference>
<reference evidence="12" key="2">
    <citation type="submission" date="2025-08" db="UniProtKB">
        <authorList>
            <consortium name="Ensembl"/>
        </authorList>
    </citation>
    <scope>IDENTIFICATION</scope>
</reference>
<keyword evidence="5 10" id="KW-0472">Membrane</keyword>
<evidence type="ECO:0000256" key="9">
    <source>
        <dbReference type="ARBA" id="ARBA00023224"/>
    </source>
</evidence>
<dbReference type="GO" id="GO:0019957">
    <property type="term" value="F:C-C chemokine binding"/>
    <property type="evidence" value="ECO:0007669"/>
    <property type="project" value="TreeGrafter"/>
</dbReference>
<dbReference type="HOGENOM" id="CLU_009579_8_1_1"/>
<organism evidence="12 13">
    <name type="scientific">Latimeria chalumnae</name>
    <name type="common">Coelacanth</name>
    <dbReference type="NCBI Taxonomy" id="7897"/>
    <lineage>
        <taxon>Eukaryota</taxon>
        <taxon>Metazoa</taxon>
        <taxon>Chordata</taxon>
        <taxon>Craniata</taxon>
        <taxon>Vertebrata</taxon>
        <taxon>Euteleostomi</taxon>
        <taxon>Coelacanthiformes</taxon>
        <taxon>Coelacanthidae</taxon>
        <taxon>Latimeria</taxon>
    </lineage>
</organism>
<dbReference type="GO" id="GO:0060326">
    <property type="term" value="P:cell chemotaxis"/>
    <property type="evidence" value="ECO:0007669"/>
    <property type="project" value="TreeGrafter"/>
</dbReference>
<evidence type="ECO:0000256" key="10">
    <source>
        <dbReference type="SAM" id="Phobius"/>
    </source>
</evidence>
<evidence type="ECO:0000256" key="4">
    <source>
        <dbReference type="ARBA" id="ARBA00023040"/>
    </source>
</evidence>
<dbReference type="PRINTS" id="PR00241">
    <property type="entry name" value="ANGIOTENSINR"/>
</dbReference>
<feature type="transmembrane region" description="Helical" evidence="10">
    <location>
        <begin position="138"/>
        <end position="158"/>
    </location>
</feature>
<dbReference type="GO" id="GO:0019722">
    <property type="term" value="P:calcium-mediated signaling"/>
    <property type="evidence" value="ECO:0007669"/>
    <property type="project" value="TreeGrafter"/>
</dbReference>
<dbReference type="GO" id="GO:0009897">
    <property type="term" value="C:external side of plasma membrane"/>
    <property type="evidence" value="ECO:0007669"/>
    <property type="project" value="TreeGrafter"/>
</dbReference>
<feature type="transmembrane region" description="Helical" evidence="10">
    <location>
        <begin position="59"/>
        <end position="85"/>
    </location>
</feature>
<dbReference type="PANTHER" id="PTHR10489">
    <property type="entry name" value="CELL ADHESION MOLECULE"/>
    <property type="match status" value="1"/>
</dbReference>
<reference evidence="13" key="1">
    <citation type="submission" date="2011-08" db="EMBL/GenBank/DDBJ databases">
        <title>The draft genome of Latimeria chalumnae.</title>
        <authorList>
            <person name="Di Palma F."/>
            <person name="Alfoldi J."/>
            <person name="Johnson J."/>
            <person name="Berlin A."/>
            <person name="Gnerre S."/>
            <person name="Jaffe D."/>
            <person name="MacCallum I."/>
            <person name="Young S."/>
            <person name="Walker B.J."/>
            <person name="Lander E."/>
            <person name="Lindblad-Toh K."/>
        </authorList>
    </citation>
    <scope>NUCLEOTIDE SEQUENCE [LARGE SCALE GENOMIC DNA]</scope>
    <source>
        <strain evidence="13">Wild caught</strain>
    </source>
</reference>
<accession>H3AU99</accession>
<dbReference type="Pfam" id="PF00001">
    <property type="entry name" value="7tm_1"/>
    <property type="match status" value="1"/>
</dbReference>
<gene>
    <name evidence="12" type="primary">RXFP4</name>
</gene>
<dbReference type="GO" id="GO:0006955">
    <property type="term" value="P:immune response"/>
    <property type="evidence" value="ECO:0007669"/>
    <property type="project" value="TreeGrafter"/>
</dbReference>
<keyword evidence="8" id="KW-0325">Glycoprotein</keyword>
<feature type="transmembrane region" description="Helical" evidence="10">
    <location>
        <begin position="179"/>
        <end position="198"/>
    </location>
</feature>
<feature type="transmembrane region" description="Helical" evidence="10">
    <location>
        <begin position="97"/>
        <end position="118"/>
    </location>
</feature>
<keyword evidence="7" id="KW-0675">Receptor</keyword>
<dbReference type="EMBL" id="AFYH01158076">
    <property type="status" value="NOT_ANNOTATED_CDS"/>
    <property type="molecule type" value="Genomic_DNA"/>
</dbReference>
<name>H3AU99_LATCH</name>
<evidence type="ECO:0000259" key="11">
    <source>
        <dbReference type="PROSITE" id="PS50262"/>
    </source>
</evidence>
<sequence length="373" mass="42495">CKLKASQKMEEGGLGIVPCFVRQLNYSAADQNNIFCNLSLFENGSSVGRINSSEHGSHLIRITISIIYSLVCAVGLVGNLLVMHLTRAGKRQMKSTINYFVFHLALTDFQFVLILPFWAVELALDYSWPFGNVMCKLVFSVTILNVYASVFFLTAMSISRYQSVVSALKPRSRLCSVKWITLLIWMMACVATAPYTIFAATVSFGKEELCLIRFPNSELGFRLYHLQKFLLAFVFPLVIICGCYLALLRFLKKHHLNISSSSSQRQSRITRSITTVILCFFLCWFPNQAITFWTVLVKFSVLPFDNAFYFTQTYIFPFSICLANTNSCLNPIIYCLLRKEFKKALKSTFWRLSTATFSQTCLSSQGWKPKQED</sequence>
<keyword evidence="2 10" id="KW-0812">Transmembrane</keyword>
<dbReference type="PRINTS" id="PR00237">
    <property type="entry name" value="GPCRRHODOPSN"/>
</dbReference>
<dbReference type="Proteomes" id="UP000008672">
    <property type="component" value="Unassembled WGS sequence"/>
</dbReference>
<dbReference type="Gene3D" id="1.20.1070.10">
    <property type="entry name" value="Rhodopsin 7-helix transmembrane proteins"/>
    <property type="match status" value="1"/>
</dbReference>
<feature type="transmembrane region" description="Helical" evidence="10">
    <location>
        <begin position="229"/>
        <end position="251"/>
    </location>
</feature>
<feature type="domain" description="G-protein coupled receptors family 1 profile" evidence="11">
    <location>
        <begin position="78"/>
        <end position="334"/>
    </location>
</feature>
<evidence type="ECO:0000313" key="12">
    <source>
        <dbReference type="Ensembl" id="ENSLACP00000013220.1"/>
    </source>
</evidence>
<keyword evidence="3 10" id="KW-1133">Transmembrane helix</keyword>
<evidence type="ECO:0000256" key="2">
    <source>
        <dbReference type="ARBA" id="ARBA00022692"/>
    </source>
</evidence>
<evidence type="ECO:0000256" key="1">
    <source>
        <dbReference type="ARBA" id="ARBA00004141"/>
    </source>
</evidence>
<dbReference type="STRING" id="7897.ENSLACP00000013220"/>
<keyword evidence="6" id="KW-1015">Disulfide bond</keyword>
<feature type="transmembrane region" description="Helical" evidence="10">
    <location>
        <begin position="272"/>
        <end position="294"/>
    </location>
</feature>
<dbReference type="InterPro" id="IPR050119">
    <property type="entry name" value="CCR1-9-like"/>
</dbReference>
<reference evidence="12" key="3">
    <citation type="submission" date="2025-09" db="UniProtKB">
        <authorList>
            <consortium name="Ensembl"/>
        </authorList>
    </citation>
    <scope>IDENTIFICATION</scope>
</reference>
<dbReference type="SUPFAM" id="SSF81321">
    <property type="entry name" value="Family A G protein-coupled receptor-like"/>
    <property type="match status" value="1"/>
</dbReference>
<evidence type="ECO:0000256" key="6">
    <source>
        <dbReference type="ARBA" id="ARBA00023157"/>
    </source>
</evidence>
<dbReference type="InterPro" id="IPR000248">
    <property type="entry name" value="ATII_rcpt"/>
</dbReference>
<evidence type="ECO:0000256" key="7">
    <source>
        <dbReference type="ARBA" id="ARBA00023170"/>
    </source>
</evidence>
<dbReference type="OMA" id="CNISELQ"/>
<dbReference type="InterPro" id="IPR017452">
    <property type="entry name" value="GPCR_Rhodpsn_7TM"/>
</dbReference>
<keyword evidence="9" id="KW-0807">Transducer</keyword>
<dbReference type="PANTHER" id="PTHR10489:SF935">
    <property type="entry name" value="RELAXIN FAMILY PEPTIDE RECEPTOR 3.3A1-RELATED"/>
    <property type="match status" value="1"/>
</dbReference>
<feature type="transmembrane region" description="Helical" evidence="10">
    <location>
        <begin position="314"/>
        <end position="337"/>
    </location>
</feature>
<evidence type="ECO:0000256" key="5">
    <source>
        <dbReference type="ARBA" id="ARBA00023136"/>
    </source>
</evidence>
<evidence type="ECO:0000313" key="13">
    <source>
        <dbReference type="Proteomes" id="UP000008672"/>
    </source>
</evidence>
<dbReference type="GO" id="GO:0016493">
    <property type="term" value="F:C-C chemokine receptor activity"/>
    <property type="evidence" value="ECO:0007669"/>
    <property type="project" value="TreeGrafter"/>
</dbReference>
<dbReference type="Ensembl" id="ENSLACT00000013316.1">
    <property type="protein sequence ID" value="ENSLACP00000013220.1"/>
    <property type="gene ID" value="ENSLACG00000011641.1"/>
</dbReference>